<accession>A0AA36GN52</accession>
<comment type="catalytic activity">
    <reaction evidence="1">
        <text>Hydrolysis of terminal non-reducing N-acetyl-D-hexosamine residues in N-acetyl-beta-D-hexosaminides.</text>
        <dbReference type="EC" id="3.2.1.52"/>
    </reaction>
</comment>
<evidence type="ECO:0000313" key="7">
    <source>
        <dbReference type="EMBL" id="CAJ0595157.1"/>
    </source>
</evidence>
<dbReference type="AlphaFoldDB" id="A0AA36GN52"/>
<keyword evidence="4" id="KW-0378">Hydrolase</keyword>
<evidence type="ECO:0000256" key="3">
    <source>
        <dbReference type="ARBA" id="ARBA00012663"/>
    </source>
</evidence>
<dbReference type="SUPFAM" id="SSF51445">
    <property type="entry name" value="(Trans)glycosidases"/>
    <property type="match status" value="1"/>
</dbReference>
<dbReference type="EC" id="3.2.1.52" evidence="3"/>
<dbReference type="GO" id="GO:0004563">
    <property type="term" value="F:beta-N-acetylhexosaminidase activity"/>
    <property type="evidence" value="ECO:0007669"/>
    <property type="project" value="UniProtKB-EC"/>
</dbReference>
<keyword evidence="5" id="KW-0812">Transmembrane</keyword>
<feature type="transmembrane region" description="Helical" evidence="5">
    <location>
        <begin position="12"/>
        <end position="29"/>
    </location>
</feature>
<dbReference type="PANTHER" id="PTHR21040:SF12">
    <property type="entry name" value="BETA-N-ACETYLHEXOSAMINIDASE"/>
    <property type="match status" value="1"/>
</dbReference>
<dbReference type="EMBL" id="CATQJL010000112">
    <property type="protein sequence ID" value="CAJ0595157.1"/>
    <property type="molecule type" value="Genomic_DNA"/>
</dbReference>
<keyword evidence="5" id="KW-1133">Transmembrane helix</keyword>
<evidence type="ECO:0000256" key="1">
    <source>
        <dbReference type="ARBA" id="ARBA00001231"/>
    </source>
</evidence>
<sequence length="536" mass="61405">MNTSAKNGFRRVACISALSGVIVFVLYSLRVDAGTYGSTEMSVPQSTGRPFDRRPFTQAIVHLDLKGAPPKVTVYEWLFPLLRKMGAHGVLIEYEDMFPYMQNLAVIKRADHYSKSDIAKINQLANRNFLEIIPLVQTWGHMEFILKHQPFFALRENVTADNTICPTDERSINLIRDMIVQVRALHPNSERIHIGGDEASHIAEDKRCKDRLAAETEPDNKRAVEKLKLAHIARVAQLARAAGYAEVFAWNDMFDKSLVEDIRSSGLGELITPVVWGYRVDVTAEGYFPDGLFDRISQIFPKIFFASAFKGAKSLAENYIDIERYLRTHDSYVKLYRMHSKTLDGRVGGIILTGWQRYMHHAPLCELLPISIPSLLTDLLYLQDVDISEDLLWKKVLSLLKCPSYMNPATTPAVVDTSTYLPHKDAYLKVCDFEGKELFRLIMEDLHMLEWKVSAFRYDPEKKAELVEEIQELAKKMQVELLKYYLPNDVNEFVTTKVLALKRLLAESFLLQSFCKSFCKQMRKSKVWSVRDLCVC</sequence>
<evidence type="ECO:0000256" key="4">
    <source>
        <dbReference type="ARBA" id="ARBA00022801"/>
    </source>
</evidence>
<dbReference type="GO" id="GO:0005975">
    <property type="term" value="P:carbohydrate metabolic process"/>
    <property type="evidence" value="ECO:0007669"/>
    <property type="project" value="InterPro"/>
</dbReference>
<dbReference type="Gene3D" id="3.20.20.80">
    <property type="entry name" value="Glycosidases"/>
    <property type="match status" value="1"/>
</dbReference>
<evidence type="ECO:0000259" key="6">
    <source>
        <dbReference type="Pfam" id="PF00728"/>
    </source>
</evidence>
<dbReference type="Proteomes" id="UP001176961">
    <property type="component" value="Unassembled WGS sequence"/>
</dbReference>
<dbReference type="InterPro" id="IPR015883">
    <property type="entry name" value="Glyco_hydro_20_cat"/>
</dbReference>
<comment type="caution">
    <text evidence="7">The sequence shown here is derived from an EMBL/GenBank/DDBJ whole genome shotgun (WGS) entry which is preliminary data.</text>
</comment>
<dbReference type="InterPro" id="IPR038901">
    <property type="entry name" value="HEXDC-like"/>
</dbReference>
<evidence type="ECO:0000256" key="5">
    <source>
        <dbReference type="SAM" id="Phobius"/>
    </source>
</evidence>
<reference evidence="7" key="1">
    <citation type="submission" date="2023-07" db="EMBL/GenBank/DDBJ databases">
        <authorList>
            <consortium name="CYATHOMIX"/>
        </authorList>
    </citation>
    <scope>NUCLEOTIDE SEQUENCE</scope>
    <source>
        <strain evidence="7">N/A</strain>
    </source>
</reference>
<protein>
    <recommendedName>
        <fullName evidence="3">beta-N-acetylhexosaminidase</fullName>
        <ecNumber evidence="3">3.2.1.52</ecNumber>
    </recommendedName>
</protein>
<feature type="domain" description="Glycoside hydrolase family 20 catalytic" evidence="6">
    <location>
        <begin position="107"/>
        <end position="258"/>
    </location>
</feature>
<gene>
    <name evidence="7" type="ORF">CYNAS_LOCUS7140</name>
</gene>
<evidence type="ECO:0000313" key="8">
    <source>
        <dbReference type="Proteomes" id="UP001176961"/>
    </source>
</evidence>
<evidence type="ECO:0000256" key="2">
    <source>
        <dbReference type="ARBA" id="ARBA00006285"/>
    </source>
</evidence>
<dbReference type="InterPro" id="IPR017853">
    <property type="entry name" value="GH"/>
</dbReference>
<dbReference type="Pfam" id="PF00728">
    <property type="entry name" value="Glyco_hydro_20"/>
    <property type="match status" value="1"/>
</dbReference>
<keyword evidence="5" id="KW-0472">Membrane</keyword>
<proteinExistence type="inferred from homology"/>
<comment type="similarity">
    <text evidence="2">Belongs to the glycosyl hydrolase 20 family.</text>
</comment>
<dbReference type="CDD" id="cd06565">
    <property type="entry name" value="GH20_GcnA-like"/>
    <property type="match status" value="1"/>
</dbReference>
<dbReference type="PANTHER" id="PTHR21040">
    <property type="entry name" value="BCDNA.GH04120"/>
    <property type="match status" value="1"/>
</dbReference>
<organism evidence="7 8">
    <name type="scientific">Cylicocyclus nassatus</name>
    <name type="common">Nematode worm</name>
    <dbReference type="NCBI Taxonomy" id="53992"/>
    <lineage>
        <taxon>Eukaryota</taxon>
        <taxon>Metazoa</taxon>
        <taxon>Ecdysozoa</taxon>
        <taxon>Nematoda</taxon>
        <taxon>Chromadorea</taxon>
        <taxon>Rhabditida</taxon>
        <taxon>Rhabditina</taxon>
        <taxon>Rhabditomorpha</taxon>
        <taxon>Strongyloidea</taxon>
        <taxon>Strongylidae</taxon>
        <taxon>Cylicocyclus</taxon>
    </lineage>
</organism>
<name>A0AA36GN52_CYLNA</name>
<keyword evidence="8" id="KW-1185">Reference proteome</keyword>